<protein>
    <submittedName>
        <fullName evidence="2">Uncharacterized protein</fullName>
    </submittedName>
</protein>
<comment type="caution">
    <text evidence="2">The sequence shown here is derived from an EMBL/GenBank/DDBJ whole genome shotgun (WGS) entry which is preliminary data.</text>
</comment>
<gene>
    <name evidence="2" type="ORF">MG293_001763</name>
</gene>
<dbReference type="Proteomes" id="UP001214576">
    <property type="component" value="Unassembled WGS sequence"/>
</dbReference>
<organism evidence="2 3">
    <name type="scientific">Ovis ammon polii</name>
    <dbReference type="NCBI Taxonomy" id="230172"/>
    <lineage>
        <taxon>Eukaryota</taxon>
        <taxon>Metazoa</taxon>
        <taxon>Chordata</taxon>
        <taxon>Craniata</taxon>
        <taxon>Vertebrata</taxon>
        <taxon>Euteleostomi</taxon>
        <taxon>Mammalia</taxon>
        <taxon>Eutheria</taxon>
        <taxon>Laurasiatheria</taxon>
        <taxon>Artiodactyla</taxon>
        <taxon>Ruminantia</taxon>
        <taxon>Pecora</taxon>
        <taxon>Bovidae</taxon>
        <taxon>Caprinae</taxon>
        <taxon>Ovis</taxon>
    </lineage>
</organism>
<reference evidence="2" key="1">
    <citation type="submission" date="2022-03" db="EMBL/GenBank/DDBJ databases">
        <title>Genomic analyses of argali, domestic sheep and their hybrids provide insights into chromosomal evolution, heterosis and genetic basis of agronomic traits.</title>
        <authorList>
            <person name="Li M."/>
        </authorList>
    </citation>
    <scope>NUCLEOTIDE SEQUENCE</scope>
    <source>
        <strain evidence="2">CAU-MHL-2022a</strain>
        <tissue evidence="2">Skin</tissue>
    </source>
</reference>
<dbReference type="EMBL" id="JAKZEL010000001">
    <property type="protein sequence ID" value="KAI4549433.1"/>
    <property type="molecule type" value="Genomic_DNA"/>
</dbReference>
<accession>A0AAD4YIF2</accession>
<dbReference type="AlphaFoldDB" id="A0AAD4YIF2"/>
<evidence type="ECO:0000256" key="1">
    <source>
        <dbReference type="SAM" id="MobiDB-lite"/>
    </source>
</evidence>
<evidence type="ECO:0000313" key="3">
    <source>
        <dbReference type="Proteomes" id="UP001214576"/>
    </source>
</evidence>
<keyword evidence="3" id="KW-1185">Reference proteome</keyword>
<name>A0AAD4YIF2_OVIAM</name>
<feature type="region of interest" description="Disordered" evidence="1">
    <location>
        <begin position="1"/>
        <end position="23"/>
    </location>
</feature>
<sequence>MEGKKPAADQPPPGTGSQSRKDWKGAIADPERLYLPNCKQAPLLRLLGVLDSHHLPHKGHQRSTQKAEQQRQKRIFLQIYHLLITLLSKYSKQANQPYDFISQGLCCCLPYWTISPWTDSKKRNKNQRIIGLFSSYRDTVHYMSKTYKNNSYENQ</sequence>
<evidence type="ECO:0000313" key="2">
    <source>
        <dbReference type="EMBL" id="KAI4549433.1"/>
    </source>
</evidence>
<proteinExistence type="predicted"/>